<name>A0A0G1QW15_UNCKA</name>
<organism evidence="4 5">
    <name type="scientific">candidate division WWE3 bacterium GW2011_GWA2_46_9</name>
    <dbReference type="NCBI Taxonomy" id="1619111"/>
    <lineage>
        <taxon>Bacteria</taxon>
        <taxon>Katanobacteria</taxon>
    </lineage>
</organism>
<evidence type="ECO:0000313" key="4">
    <source>
        <dbReference type="EMBL" id="KKU49079.1"/>
    </source>
</evidence>
<dbReference type="HAMAP" id="MF_00088">
    <property type="entry name" value="KhpA"/>
    <property type="match status" value="1"/>
</dbReference>
<dbReference type="GO" id="GO:0009252">
    <property type="term" value="P:peptidoglycan biosynthetic process"/>
    <property type="evidence" value="ECO:0007669"/>
    <property type="project" value="UniProtKB-UniRule"/>
</dbReference>
<dbReference type="GO" id="GO:0003723">
    <property type="term" value="F:RNA binding"/>
    <property type="evidence" value="ECO:0007669"/>
    <property type="project" value="UniProtKB-UniRule"/>
</dbReference>
<dbReference type="GO" id="GO:0005737">
    <property type="term" value="C:cytoplasm"/>
    <property type="evidence" value="ECO:0007669"/>
    <property type="project" value="UniProtKB-SubCell"/>
</dbReference>
<dbReference type="SUPFAM" id="SSF54814">
    <property type="entry name" value="Prokaryotic type KH domain (KH-domain type II)"/>
    <property type="match status" value="1"/>
</dbReference>
<evidence type="ECO:0000256" key="3">
    <source>
        <dbReference type="HAMAP-Rule" id="MF_00088"/>
    </source>
</evidence>
<dbReference type="PROSITE" id="PS50084">
    <property type="entry name" value="KH_TYPE_1"/>
    <property type="match status" value="1"/>
</dbReference>
<dbReference type="AlphaFoldDB" id="A0A0G1QW15"/>
<evidence type="ECO:0000313" key="5">
    <source>
        <dbReference type="Proteomes" id="UP000033946"/>
    </source>
</evidence>
<dbReference type="Proteomes" id="UP000033946">
    <property type="component" value="Unassembled WGS sequence"/>
</dbReference>
<reference evidence="4 5" key="1">
    <citation type="journal article" date="2015" name="Nature">
        <title>rRNA introns, odd ribosomes, and small enigmatic genomes across a large radiation of phyla.</title>
        <authorList>
            <person name="Brown C.T."/>
            <person name="Hug L.A."/>
            <person name="Thomas B.C."/>
            <person name="Sharon I."/>
            <person name="Castelle C.J."/>
            <person name="Singh A."/>
            <person name="Wilkins M.J."/>
            <person name="Williams K.H."/>
            <person name="Banfield J.F."/>
        </authorList>
    </citation>
    <scope>NUCLEOTIDE SEQUENCE [LARGE SCALE GENOMIC DNA]</scope>
</reference>
<gene>
    <name evidence="3" type="primary">khpA</name>
    <name evidence="4" type="ORF">UX69_C0006G0007</name>
</gene>
<dbReference type="GO" id="GO:0071555">
    <property type="term" value="P:cell wall organization"/>
    <property type="evidence" value="ECO:0007669"/>
    <property type="project" value="UniProtKB-KW"/>
</dbReference>
<comment type="subunit">
    <text evidence="3">Forms a complex with KhpB.</text>
</comment>
<comment type="caution">
    <text evidence="4">The sequence shown here is derived from an EMBL/GenBank/DDBJ whole genome shotgun (WGS) entry which is preliminary data.</text>
</comment>
<dbReference type="GO" id="GO:0008360">
    <property type="term" value="P:regulation of cell shape"/>
    <property type="evidence" value="ECO:0007669"/>
    <property type="project" value="UniProtKB-KW"/>
</dbReference>
<keyword evidence="3" id="KW-0961">Cell wall biogenesis/degradation</keyword>
<keyword evidence="3" id="KW-0133">Cell shape</keyword>
<dbReference type="CDD" id="cd22533">
    <property type="entry name" value="KH-II_YlqC-like"/>
    <property type="match status" value="1"/>
</dbReference>
<dbReference type="EMBL" id="LCNE01000006">
    <property type="protein sequence ID" value="KKU49079.1"/>
    <property type="molecule type" value="Genomic_DNA"/>
</dbReference>
<keyword evidence="1 3" id="KW-0963">Cytoplasm</keyword>
<evidence type="ECO:0000256" key="2">
    <source>
        <dbReference type="ARBA" id="ARBA00022884"/>
    </source>
</evidence>
<keyword evidence="3" id="KW-0143">Chaperone</keyword>
<protein>
    <recommendedName>
        <fullName evidence="3">RNA-binding protein KhpA</fullName>
    </recommendedName>
    <alternativeName>
        <fullName evidence="3">KH-domain protein A</fullName>
    </alternativeName>
</protein>
<dbReference type="Pfam" id="PF13083">
    <property type="entry name" value="KH_KhpA-B"/>
    <property type="match status" value="1"/>
</dbReference>
<dbReference type="InterPro" id="IPR009019">
    <property type="entry name" value="KH_sf_prok-type"/>
</dbReference>
<dbReference type="InterPro" id="IPR020627">
    <property type="entry name" value="KhpA"/>
</dbReference>
<proteinExistence type="inferred from homology"/>
<sequence length="77" mass="8466">MKEFLEFLIKSIVTLPEKVKVEELVDKSGSKITISVEKEDMGTVIGKGGKIIKSVRSLARAKAIKDGTRVFVELAEC</sequence>
<dbReference type="PANTHER" id="PTHR34654:SF1">
    <property type="entry name" value="RNA-BINDING PROTEIN KHPA"/>
    <property type="match status" value="1"/>
</dbReference>
<comment type="subcellular location">
    <subcellularLocation>
        <location evidence="3">Cytoplasm</location>
    </subcellularLocation>
</comment>
<keyword evidence="2 3" id="KW-0694">RNA-binding</keyword>
<comment type="function">
    <text evidence="3">A probable RNA chaperone. Forms a complex with KhpB which binds to cellular RNA and controls its expression. Plays a role in peptidoglycan (PG) homeostasis and cell length regulation.</text>
</comment>
<accession>A0A0G1QW15</accession>
<dbReference type="Gene3D" id="3.30.300.20">
    <property type="match status" value="1"/>
</dbReference>
<evidence type="ECO:0000256" key="1">
    <source>
        <dbReference type="ARBA" id="ARBA00022490"/>
    </source>
</evidence>
<comment type="similarity">
    <text evidence="3">Belongs to the KhpA RNA-binding protein family.</text>
</comment>
<dbReference type="InterPro" id="IPR015946">
    <property type="entry name" value="KH_dom-like_a/b"/>
</dbReference>
<dbReference type="PANTHER" id="PTHR34654">
    <property type="entry name" value="UPF0109 PROTEIN SCO5592"/>
    <property type="match status" value="1"/>
</dbReference>